<evidence type="ECO:0000313" key="9">
    <source>
        <dbReference type="EMBL" id="KVH97707.1"/>
    </source>
</evidence>
<dbReference type="GO" id="GO:0043565">
    <property type="term" value="F:sequence-specific DNA binding"/>
    <property type="evidence" value="ECO:0007669"/>
    <property type="project" value="InterPro"/>
</dbReference>
<feature type="domain" description="WRKY" evidence="8">
    <location>
        <begin position="314"/>
        <end position="376"/>
    </location>
</feature>
<evidence type="ECO:0000256" key="6">
    <source>
        <dbReference type="ARBA" id="ARBA00023242"/>
    </source>
</evidence>
<dbReference type="InterPro" id="IPR036576">
    <property type="entry name" value="WRKY_dom_sf"/>
</dbReference>
<dbReference type="OMA" id="GNSIQMQ"/>
<dbReference type="PANTHER" id="PTHR31221:SF130">
    <property type="entry name" value="WRKY TRANSCRIPTION FACTOR 3-RELATED"/>
    <property type="match status" value="1"/>
</dbReference>
<gene>
    <name evidence="9" type="ORF">Ccrd_000170</name>
</gene>
<protein>
    <submittedName>
        <fullName evidence="9">DNA-binding WRKY</fullName>
    </submittedName>
</protein>
<dbReference type="SUPFAM" id="SSF118290">
    <property type="entry name" value="WRKY DNA-binding domain"/>
    <property type="match status" value="2"/>
</dbReference>
<dbReference type="GO" id="GO:0003700">
    <property type="term" value="F:DNA-binding transcription factor activity"/>
    <property type="evidence" value="ECO:0007669"/>
    <property type="project" value="InterPro"/>
</dbReference>
<dbReference type="Gene3D" id="2.20.25.80">
    <property type="entry name" value="WRKY domain"/>
    <property type="match status" value="2"/>
</dbReference>
<evidence type="ECO:0000256" key="5">
    <source>
        <dbReference type="ARBA" id="ARBA00023163"/>
    </source>
</evidence>
<keyword evidence="5" id="KW-0804">Transcription</keyword>
<proteinExistence type="predicted"/>
<dbReference type="InterPro" id="IPR044810">
    <property type="entry name" value="WRKY_plant"/>
</dbReference>
<evidence type="ECO:0000256" key="4">
    <source>
        <dbReference type="ARBA" id="ARBA00023125"/>
    </source>
</evidence>
<dbReference type="SMART" id="SM00774">
    <property type="entry name" value="WRKY"/>
    <property type="match status" value="2"/>
</dbReference>
<sequence length="410" mass="44547">MDEKRRLISSSAPYLRPTISIPSSSTVENLFTGGGGRPGESPGPMTLISNFFSNNDVESDCRSFSQLLAGTMSSPAQIPGRILSRDSDAGADASGGGAAVDFQFSNAGRASGLVVTQASTFTIPPGLSPATLLDSPGFFLPAQSPEFSSSGGHSHSHSQPPSVAADKPSEDGYNWRKYGQKQVKGSEYPRSYYKCTNQNCRVKKKVERNLDGLVTEIIYNGQHNHQPPRSEYAGVGTSGEPESFKGQTGNFNHSRVDAMSMKGDQRSGSSDGKEASDDVTMPQAKRRNVEVKAVDPVSSHRTVTEPRIVVQATSEIDLLDDGYKWRKYGQKVVKGNRHPRHCTSQGCKVRKHVERAASDPMAVITTYEGKHNHLVPVVRNNNHDTTKETASQLRPHGPIGHLRLKDEQIM</sequence>
<dbReference type="InterPro" id="IPR003657">
    <property type="entry name" value="WRKY_dom"/>
</dbReference>
<keyword evidence="10" id="KW-1185">Reference proteome</keyword>
<dbReference type="PANTHER" id="PTHR31221">
    <property type="entry name" value="WRKY TRANSCRIPTION FACTOR PROTEIN 1-RELATED"/>
    <property type="match status" value="1"/>
</dbReference>
<reference evidence="9 10" key="1">
    <citation type="journal article" date="2016" name="Sci. Rep.">
        <title>The genome sequence of the outbreeding globe artichoke constructed de novo incorporating a phase-aware low-pass sequencing strategy of F1 progeny.</title>
        <authorList>
            <person name="Scaglione D."/>
            <person name="Reyes-Chin-Wo S."/>
            <person name="Acquadro A."/>
            <person name="Froenicke L."/>
            <person name="Portis E."/>
            <person name="Beitel C."/>
            <person name="Tirone M."/>
            <person name="Mauro R."/>
            <person name="Lo Monaco A."/>
            <person name="Mauromicale G."/>
            <person name="Faccioli P."/>
            <person name="Cattivelli L."/>
            <person name="Rieseberg L."/>
            <person name="Michelmore R."/>
            <person name="Lanteri S."/>
        </authorList>
    </citation>
    <scope>NUCLEOTIDE SEQUENCE [LARGE SCALE GENOMIC DNA]</scope>
    <source>
        <strain evidence="9">2C</strain>
    </source>
</reference>
<evidence type="ECO:0000256" key="7">
    <source>
        <dbReference type="SAM" id="MobiDB-lite"/>
    </source>
</evidence>
<dbReference type="Gramene" id="KVH97707">
    <property type="protein sequence ID" value="KVH97707"/>
    <property type="gene ID" value="Ccrd_000170"/>
</dbReference>
<dbReference type="Proteomes" id="UP000243975">
    <property type="component" value="Unassembled WGS sequence"/>
</dbReference>
<accession>A0A118JYB9</accession>
<evidence type="ECO:0000313" key="10">
    <source>
        <dbReference type="Proteomes" id="UP000243975"/>
    </source>
</evidence>
<evidence type="ECO:0000256" key="1">
    <source>
        <dbReference type="ARBA" id="ARBA00004123"/>
    </source>
</evidence>
<dbReference type="GO" id="GO:0005634">
    <property type="term" value="C:nucleus"/>
    <property type="evidence" value="ECO:0007669"/>
    <property type="project" value="UniProtKB-SubCell"/>
</dbReference>
<keyword evidence="2" id="KW-0677">Repeat</keyword>
<dbReference type="PROSITE" id="PS50811">
    <property type="entry name" value="WRKY"/>
    <property type="match status" value="2"/>
</dbReference>
<name>A0A118JYB9_CYNCS</name>
<keyword evidence="4 9" id="KW-0238">DNA-binding</keyword>
<comment type="subcellular location">
    <subcellularLocation>
        <location evidence="1">Nucleus</location>
    </subcellularLocation>
</comment>
<keyword evidence="6" id="KW-0539">Nucleus</keyword>
<dbReference type="Pfam" id="PF03106">
    <property type="entry name" value="WRKY"/>
    <property type="match status" value="2"/>
</dbReference>
<evidence type="ECO:0000256" key="2">
    <source>
        <dbReference type="ARBA" id="ARBA00022737"/>
    </source>
</evidence>
<organism evidence="9 10">
    <name type="scientific">Cynara cardunculus var. scolymus</name>
    <name type="common">Globe artichoke</name>
    <name type="synonym">Cynara scolymus</name>
    <dbReference type="NCBI Taxonomy" id="59895"/>
    <lineage>
        <taxon>Eukaryota</taxon>
        <taxon>Viridiplantae</taxon>
        <taxon>Streptophyta</taxon>
        <taxon>Embryophyta</taxon>
        <taxon>Tracheophyta</taxon>
        <taxon>Spermatophyta</taxon>
        <taxon>Magnoliopsida</taxon>
        <taxon>eudicotyledons</taxon>
        <taxon>Gunneridae</taxon>
        <taxon>Pentapetalae</taxon>
        <taxon>asterids</taxon>
        <taxon>campanulids</taxon>
        <taxon>Asterales</taxon>
        <taxon>Asteraceae</taxon>
        <taxon>Carduoideae</taxon>
        <taxon>Cardueae</taxon>
        <taxon>Carduinae</taxon>
        <taxon>Cynara</taxon>
    </lineage>
</organism>
<keyword evidence="3" id="KW-0805">Transcription regulation</keyword>
<dbReference type="AlphaFoldDB" id="A0A118JYB9"/>
<evidence type="ECO:0000259" key="8">
    <source>
        <dbReference type="PROSITE" id="PS50811"/>
    </source>
</evidence>
<dbReference type="EMBL" id="LEKV01003821">
    <property type="protein sequence ID" value="KVH97707.1"/>
    <property type="molecule type" value="Genomic_DNA"/>
</dbReference>
<evidence type="ECO:0000256" key="3">
    <source>
        <dbReference type="ARBA" id="ARBA00023015"/>
    </source>
</evidence>
<comment type="caution">
    <text evidence="9">The sequence shown here is derived from an EMBL/GenBank/DDBJ whole genome shotgun (WGS) entry which is preliminary data.</text>
</comment>
<dbReference type="FunFam" id="2.20.25.80:FF:000006">
    <property type="entry name" value="WRKY transcription factor"/>
    <property type="match status" value="1"/>
</dbReference>
<feature type="domain" description="WRKY" evidence="8">
    <location>
        <begin position="164"/>
        <end position="228"/>
    </location>
</feature>
<feature type="region of interest" description="Disordered" evidence="7">
    <location>
        <begin position="221"/>
        <end position="298"/>
    </location>
</feature>
<feature type="region of interest" description="Disordered" evidence="7">
    <location>
        <begin position="143"/>
        <end position="175"/>
    </location>
</feature>